<evidence type="ECO:0000313" key="5">
    <source>
        <dbReference type="Proteomes" id="UP000007887"/>
    </source>
</evidence>
<keyword evidence="2" id="KW-0732">Signal</keyword>
<accession>I0GS41</accession>
<dbReference type="InterPro" id="IPR011330">
    <property type="entry name" value="Glyco_hydro/deAcase_b/a-brl"/>
</dbReference>
<comment type="subcellular location">
    <subcellularLocation>
        <location evidence="1">Secreted</location>
    </subcellularLocation>
</comment>
<evidence type="ECO:0000256" key="2">
    <source>
        <dbReference type="ARBA" id="ARBA00022729"/>
    </source>
</evidence>
<name>I0GS41_SELRL</name>
<dbReference type="GO" id="GO:0005975">
    <property type="term" value="P:carbohydrate metabolic process"/>
    <property type="evidence" value="ECO:0007669"/>
    <property type="project" value="InterPro"/>
</dbReference>
<dbReference type="InterPro" id="IPR051398">
    <property type="entry name" value="Polysacch_Deacetylase"/>
</dbReference>
<organism evidence="4 5">
    <name type="scientific">Selenomonas ruminantium subsp. lactilytica (strain NBRC 103574 / TAM6421)</name>
    <dbReference type="NCBI Taxonomy" id="927704"/>
    <lineage>
        <taxon>Bacteria</taxon>
        <taxon>Bacillati</taxon>
        <taxon>Bacillota</taxon>
        <taxon>Negativicutes</taxon>
        <taxon>Selenomonadales</taxon>
        <taxon>Selenomonadaceae</taxon>
        <taxon>Selenomonas</taxon>
    </lineage>
</organism>
<dbReference type="KEGG" id="sri:SELR_18700"/>
<dbReference type="Proteomes" id="UP000007887">
    <property type="component" value="Chromosome"/>
</dbReference>
<evidence type="ECO:0000313" key="4">
    <source>
        <dbReference type="EMBL" id="BAL83578.1"/>
    </source>
</evidence>
<proteinExistence type="predicted"/>
<dbReference type="Pfam" id="PF01522">
    <property type="entry name" value="Polysacc_deac_1"/>
    <property type="match status" value="1"/>
</dbReference>
<gene>
    <name evidence="4" type="ordered locus">SELR_18700</name>
</gene>
<dbReference type="InterPro" id="IPR002509">
    <property type="entry name" value="NODB_dom"/>
</dbReference>
<dbReference type="HOGENOM" id="CLU_030024_5_0_9"/>
<sequence>MTIWIKRLLLLLAAVVLTVLAVCFYLIHSADQSVPVLNYHQINDRDENALTVHTDQFEAQMRYLAEEGYHVITPEEMINAWENGEKLPEKPVIITFDDGYADNYRNAFPILQKYNLKATIFLISDYVSTYPNYLTWTQVSEMQDSGLIDFESHTLSHEQLDSTSPEETWNQLDGSKKALEWHLQKEINFLAYPCGSYDEELQQLVKKAGYKGAFTVNYGLADKSENHYILDRVPIFGCTNHTLMRFKLRLQYTPIFAPLAKLNRELLAGGHNFLARFVPTP</sequence>
<dbReference type="GO" id="GO:0005576">
    <property type="term" value="C:extracellular region"/>
    <property type="evidence" value="ECO:0007669"/>
    <property type="project" value="UniProtKB-SubCell"/>
</dbReference>
<dbReference type="RefSeq" id="WP_014425009.1">
    <property type="nucleotide sequence ID" value="NC_017068.1"/>
</dbReference>
<evidence type="ECO:0000256" key="1">
    <source>
        <dbReference type="ARBA" id="ARBA00004613"/>
    </source>
</evidence>
<protein>
    <submittedName>
        <fullName evidence="4">Putative polysaccharide deacetylase</fullName>
    </submittedName>
</protein>
<dbReference type="AlphaFoldDB" id="I0GS41"/>
<dbReference type="PROSITE" id="PS51677">
    <property type="entry name" value="NODB"/>
    <property type="match status" value="1"/>
</dbReference>
<feature type="domain" description="NodB homology" evidence="3">
    <location>
        <begin position="90"/>
        <end position="281"/>
    </location>
</feature>
<dbReference type="GO" id="GO:0016810">
    <property type="term" value="F:hydrolase activity, acting on carbon-nitrogen (but not peptide) bonds"/>
    <property type="evidence" value="ECO:0007669"/>
    <property type="project" value="InterPro"/>
</dbReference>
<dbReference type="Gene3D" id="3.20.20.370">
    <property type="entry name" value="Glycoside hydrolase/deacetylase"/>
    <property type="match status" value="1"/>
</dbReference>
<dbReference type="SUPFAM" id="SSF88713">
    <property type="entry name" value="Glycoside hydrolase/deacetylase"/>
    <property type="match status" value="1"/>
</dbReference>
<dbReference type="OrthoDB" id="9778320at2"/>
<dbReference type="PANTHER" id="PTHR34216:SF3">
    <property type="entry name" value="POLY-BETA-1,6-N-ACETYL-D-GLUCOSAMINE N-DEACETYLASE"/>
    <property type="match status" value="1"/>
</dbReference>
<dbReference type="PANTHER" id="PTHR34216">
    <property type="match status" value="1"/>
</dbReference>
<reference evidence="4 5" key="1">
    <citation type="submission" date="2011-10" db="EMBL/GenBank/DDBJ databases">
        <title>Whole genome sequence of Selenomonas ruminantium subsp. lactilytica TAM6421.</title>
        <authorList>
            <person name="Oguchi A."/>
            <person name="Ankai A."/>
            <person name="Kaneko J."/>
            <person name="Yamada-Narita S."/>
            <person name="Fukui S."/>
            <person name="Takahashi M."/>
            <person name="Onodera T."/>
            <person name="Kojima S."/>
            <person name="Fushimi T."/>
            <person name="Abe N."/>
            <person name="Kamio Y."/>
            <person name="Yamazaki S."/>
            <person name="Fujita N."/>
        </authorList>
    </citation>
    <scope>NUCLEOTIDE SEQUENCE [LARGE SCALE GENOMIC DNA]</scope>
    <source>
        <strain evidence="5">NBRC 103574 / TAM6421</strain>
    </source>
</reference>
<dbReference type="EMBL" id="AP012292">
    <property type="protein sequence ID" value="BAL83578.1"/>
    <property type="molecule type" value="Genomic_DNA"/>
</dbReference>
<dbReference type="PATRIC" id="fig|927704.6.peg.1944"/>
<dbReference type="eggNOG" id="COG0726">
    <property type="taxonomic scope" value="Bacteria"/>
</dbReference>
<evidence type="ECO:0000259" key="3">
    <source>
        <dbReference type="PROSITE" id="PS51677"/>
    </source>
</evidence>
<dbReference type="CDD" id="cd10918">
    <property type="entry name" value="CE4_NodB_like_5s_6s"/>
    <property type="match status" value="1"/>
</dbReference>